<dbReference type="InterPro" id="IPR000488">
    <property type="entry name" value="Death_dom"/>
</dbReference>
<protein>
    <recommendedName>
        <fullName evidence="4">Death domain-containing protein</fullName>
    </recommendedName>
</protein>
<feature type="repeat" description="ANK" evidence="3">
    <location>
        <begin position="319"/>
        <end position="351"/>
    </location>
</feature>
<dbReference type="Gene3D" id="1.25.40.20">
    <property type="entry name" value="Ankyrin repeat-containing domain"/>
    <property type="match status" value="4"/>
</dbReference>
<feature type="repeat" description="ANK" evidence="3">
    <location>
        <begin position="286"/>
        <end position="318"/>
    </location>
</feature>
<feature type="repeat" description="ANK" evidence="3">
    <location>
        <begin position="187"/>
        <end position="219"/>
    </location>
</feature>
<dbReference type="SUPFAM" id="SSF48403">
    <property type="entry name" value="Ankyrin repeat"/>
    <property type="match status" value="1"/>
</dbReference>
<reference evidence="5 6" key="1">
    <citation type="submission" date="2024-03" db="EMBL/GenBank/DDBJ databases">
        <title>Adaptation during the transition from Ophiocordyceps entomopathogen to insect associate is accompanied by gene loss and intensified selection.</title>
        <authorList>
            <person name="Ward C.M."/>
            <person name="Onetto C.A."/>
            <person name="Borneman A.R."/>
        </authorList>
    </citation>
    <scope>NUCLEOTIDE SEQUENCE [LARGE SCALE GENOMIC DNA]</scope>
    <source>
        <strain evidence="5">AWRI1</strain>
        <tissue evidence="5">Single Adult Female</tissue>
    </source>
</reference>
<dbReference type="PROSITE" id="PS50017">
    <property type="entry name" value="DEATH_DOMAIN"/>
    <property type="match status" value="1"/>
</dbReference>
<evidence type="ECO:0000256" key="1">
    <source>
        <dbReference type="ARBA" id="ARBA00022737"/>
    </source>
</evidence>
<keyword evidence="1" id="KW-0677">Repeat</keyword>
<keyword evidence="2 3" id="KW-0040">ANK repeat</keyword>
<dbReference type="SMART" id="SM00248">
    <property type="entry name" value="ANK"/>
    <property type="match status" value="11"/>
</dbReference>
<feature type="repeat" description="ANK" evidence="3">
    <location>
        <begin position="119"/>
        <end position="151"/>
    </location>
</feature>
<feature type="repeat" description="ANK" evidence="3">
    <location>
        <begin position="220"/>
        <end position="252"/>
    </location>
</feature>
<feature type="repeat" description="ANK" evidence="3">
    <location>
        <begin position="352"/>
        <end position="384"/>
    </location>
</feature>
<gene>
    <name evidence="5" type="ORF">V9T40_007299</name>
</gene>
<dbReference type="Pfam" id="PF12796">
    <property type="entry name" value="Ank_2"/>
    <property type="match status" value="3"/>
</dbReference>
<dbReference type="Gene3D" id="1.10.533.10">
    <property type="entry name" value="Death Domain, Fas"/>
    <property type="match status" value="1"/>
</dbReference>
<accession>A0AAN9TW32</accession>
<dbReference type="PROSITE" id="PS50088">
    <property type="entry name" value="ANK_REPEAT"/>
    <property type="match status" value="9"/>
</dbReference>
<dbReference type="Proteomes" id="UP001367676">
    <property type="component" value="Unassembled WGS sequence"/>
</dbReference>
<evidence type="ECO:0000313" key="5">
    <source>
        <dbReference type="EMBL" id="KAK7605441.1"/>
    </source>
</evidence>
<comment type="caution">
    <text evidence="5">The sequence shown here is derived from an EMBL/GenBank/DDBJ whole genome shotgun (WGS) entry which is preliminary data.</text>
</comment>
<evidence type="ECO:0000259" key="4">
    <source>
        <dbReference type="PROSITE" id="PS50017"/>
    </source>
</evidence>
<feature type="repeat" description="ANK" evidence="3">
    <location>
        <begin position="253"/>
        <end position="285"/>
    </location>
</feature>
<feature type="repeat" description="ANK" evidence="3">
    <location>
        <begin position="86"/>
        <end position="118"/>
    </location>
</feature>
<evidence type="ECO:0000313" key="6">
    <source>
        <dbReference type="Proteomes" id="UP001367676"/>
    </source>
</evidence>
<dbReference type="EMBL" id="JBBCAQ010000002">
    <property type="protein sequence ID" value="KAK7605441.1"/>
    <property type="molecule type" value="Genomic_DNA"/>
</dbReference>
<dbReference type="PROSITE" id="PS50297">
    <property type="entry name" value="ANK_REP_REGION"/>
    <property type="match status" value="8"/>
</dbReference>
<dbReference type="GO" id="GO:0007165">
    <property type="term" value="P:signal transduction"/>
    <property type="evidence" value="ECO:0007669"/>
    <property type="project" value="InterPro"/>
</dbReference>
<organism evidence="5 6">
    <name type="scientific">Parthenolecanium corni</name>
    <dbReference type="NCBI Taxonomy" id="536013"/>
    <lineage>
        <taxon>Eukaryota</taxon>
        <taxon>Metazoa</taxon>
        <taxon>Ecdysozoa</taxon>
        <taxon>Arthropoda</taxon>
        <taxon>Hexapoda</taxon>
        <taxon>Insecta</taxon>
        <taxon>Pterygota</taxon>
        <taxon>Neoptera</taxon>
        <taxon>Paraneoptera</taxon>
        <taxon>Hemiptera</taxon>
        <taxon>Sternorrhyncha</taxon>
        <taxon>Coccoidea</taxon>
        <taxon>Coccidae</taxon>
        <taxon>Parthenolecanium</taxon>
    </lineage>
</organism>
<proteinExistence type="predicted"/>
<evidence type="ECO:0000256" key="2">
    <source>
        <dbReference type="ARBA" id="ARBA00023043"/>
    </source>
</evidence>
<dbReference type="PANTHER" id="PTHR24173:SF74">
    <property type="entry name" value="ANKYRIN REPEAT DOMAIN-CONTAINING PROTEIN 16"/>
    <property type="match status" value="1"/>
</dbReference>
<dbReference type="InterPro" id="IPR011029">
    <property type="entry name" value="DEATH-like_dom_sf"/>
</dbReference>
<dbReference type="InterPro" id="IPR036770">
    <property type="entry name" value="Ankyrin_rpt-contain_sf"/>
</dbReference>
<dbReference type="PANTHER" id="PTHR24173">
    <property type="entry name" value="ANKYRIN REPEAT CONTAINING"/>
    <property type="match status" value="1"/>
</dbReference>
<evidence type="ECO:0000256" key="3">
    <source>
        <dbReference type="PROSITE-ProRule" id="PRU00023"/>
    </source>
</evidence>
<dbReference type="AlphaFoldDB" id="A0AAN9TW32"/>
<keyword evidence="6" id="KW-1185">Reference proteome</keyword>
<dbReference type="PRINTS" id="PR01415">
    <property type="entry name" value="ANKYRIN"/>
</dbReference>
<dbReference type="InterPro" id="IPR002110">
    <property type="entry name" value="Ankyrin_rpt"/>
</dbReference>
<dbReference type="CDD" id="cd01670">
    <property type="entry name" value="Death"/>
    <property type="match status" value="1"/>
</dbReference>
<name>A0AAN9TW32_9HEMI</name>
<feature type="domain" description="Death" evidence="4">
    <location>
        <begin position="464"/>
        <end position="537"/>
    </location>
</feature>
<dbReference type="SUPFAM" id="SSF47986">
    <property type="entry name" value="DEATH domain"/>
    <property type="match status" value="1"/>
</dbReference>
<sequence length="558" mass="62223">MGGEESLEPPISAQSLNRRASRHIQNELILHEAVIKNDVDAVKAIMKEPVDVNFRNNVSVGYTVFRQFVVFDDGFFIFSSFLWGKFGRAPIHWASSRGNIQIMEMLIAAKCNIEAKDKHGMRPILMAASQGHRDAVQLLINHGADVTIVNKKQNTLLMCAAKNNRLDVVNFILDNLDVVDLNAVDVDQQTALHHAAIGGHLEIVEKLVHLGAIPTVIDKTGSSPLHCACAKGHAEVAYFLIHHGAEMLVQDENGNTPLHIAVENKQLHIVQLLLECGNPTDLKNDKGQTPLHIASSHGSLGITESLVQCGCDINITNKNGNTALHNACLSNHDHIVEFLISKGADLDALNSRLQSPMHIAAEQGYTEICQLLLAAGANIQQREQGGKTPLYIAARGSFTAIVDMIIKTIRLECPNEPEETRQITRRRSRWSHSPDFNLLGPKENNDKFGVLLWKISHKYLQPGEWKKLAHRWNFTDEQIKAIEHQYTGPSSYKEHCHRMLRIWIDSLPPSVDALQELTDALEAINKRKVAEIIQKKMQEADQSTPQTKHCCDKECVVM</sequence>
<feature type="repeat" description="ANK" evidence="3">
    <location>
        <begin position="25"/>
        <end position="57"/>
    </location>
</feature>
<dbReference type="Pfam" id="PF00531">
    <property type="entry name" value="Death"/>
    <property type="match status" value="1"/>
</dbReference>